<organism evidence="3">
    <name type="scientific">Echinostoma caproni</name>
    <dbReference type="NCBI Taxonomy" id="27848"/>
    <lineage>
        <taxon>Eukaryota</taxon>
        <taxon>Metazoa</taxon>
        <taxon>Spiralia</taxon>
        <taxon>Lophotrochozoa</taxon>
        <taxon>Platyhelminthes</taxon>
        <taxon>Trematoda</taxon>
        <taxon>Digenea</taxon>
        <taxon>Plagiorchiida</taxon>
        <taxon>Echinostomata</taxon>
        <taxon>Echinostomatoidea</taxon>
        <taxon>Echinostomatidae</taxon>
        <taxon>Echinostoma</taxon>
    </lineage>
</organism>
<dbReference type="Proteomes" id="UP000272942">
    <property type="component" value="Unassembled WGS sequence"/>
</dbReference>
<proteinExistence type="predicted"/>
<evidence type="ECO:0000313" key="2">
    <source>
        <dbReference type="Proteomes" id="UP000272942"/>
    </source>
</evidence>
<evidence type="ECO:0000313" key="3">
    <source>
        <dbReference type="WBParaSite" id="ECPE_0001044701-mRNA-1"/>
    </source>
</evidence>
<reference evidence="1 2" key="2">
    <citation type="submission" date="2018-11" db="EMBL/GenBank/DDBJ databases">
        <authorList>
            <consortium name="Pathogen Informatics"/>
        </authorList>
    </citation>
    <scope>NUCLEOTIDE SEQUENCE [LARGE SCALE GENOMIC DNA]</scope>
    <source>
        <strain evidence="1 2">Egypt</strain>
    </source>
</reference>
<dbReference type="AlphaFoldDB" id="A0A183ATY0"/>
<keyword evidence="2" id="KW-1185">Reference proteome</keyword>
<dbReference type="EMBL" id="UZAN01049036">
    <property type="protein sequence ID" value="VDP87012.1"/>
    <property type="molecule type" value="Genomic_DNA"/>
</dbReference>
<name>A0A183ATY0_9TREM</name>
<evidence type="ECO:0000313" key="1">
    <source>
        <dbReference type="EMBL" id="VDP87012.1"/>
    </source>
</evidence>
<reference evidence="3" key="1">
    <citation type="submission" date="2016-06" db="UniProtKB">
        <authorList>
            <consortium name="WormBaseParasite"/>
        </authorList>
    </citation>
    <scope>IDENTIFICATION</scope>
</reference>
<accession>A0A183ATY0</accession>
<gene>
    <name evidence="1" type="ORF">ECPE_LOCUS10415</name>
</gene>
<dbReference type="WBParaSite" id="ECPE_0001044701-mRNA-1">
    <property type="protein sequence ID" value="ECPE_0001044701-mRNA-1"/>
    <property type="gene ID" value="ECPE_0001044701"/>
</dbReference>
<protein>
    <submittedName>
        <fullName evidence="1 3">Uncharacterized protein</fullName>
    </submittedName>
</protein>
<sequence length="99" mass="11229">MLRNSRNIYMNIPVHKPYDVLKEALLRRLAISEEKRIQLLPSRIQLGSSKPSQLPLNRQRATPDLAPVAPVLRAQNILNVFAHAHSLDELAEAVDRAME</sequence>
<dbReference type="OrthoDB" id="8018451at2759"/>